<dbReference type="OrthoDB" id="50367at2157"/>
<name>A0A031LPK0_9CREN</name>
<gene>
    <name evidence="1" type="ORF">CM19_04235</name>
</gene>
<dbReference type="SUPFAM" id="SSF56300">
    <property type="entry name" value="Metallo-dependent phosphatases"/>
    <property type="match status" value="1"/>
</dbReference>
<dbReference type="RefSeq" id="WP_048099149.1">
    <property type="nucleotide sequence ID" value="NZ_JFZT01000028.1"/>
</dbReference>
<dbReference type="PANTHER" id="PTHR37523:SF1">
    <property type="entry name" value="CALCINEURIN-LIKE PHOSPHOESTERASE DOMAIN-CONTAINING PROTEIN"/>
    <property type="match status" value="1"/>
</dbReference>
<dbReference type="PANTHER" id="PTHR37523">
    <property type="entry name" value="METALLOPHOSPHOESTERASE"/>
    <property type="match status" value="1"/>
</dbReference>
<proteinExistence type="predicted"/>
<dbReference type="Gene3D" id="3.60.21.10">
    <property type="match status" value="1"/>
</dbReference>
<protein>
    <submittedName>
        <fullName evidence="1">Metallophosphoesterase</fullName>
    </submittedName>
</protein>
<keyword evidence="2" id="KW-1185">Reference proteome</keyword>
<dbReference type="Proteomes" id="UP000024332">
    <property type="component" value="Unassembled WGS sequence"/>
</dbReference>
<dbReference type="EMBL" id="JFZT01000028">
    <property type="protein sequence ID" value="EZQ10312.1"/>
    <property type="molecule type" value="Genomic_DNA"/>
</dbReference>
<dbReference type="AlphaFoldDB" id="A0A031LPK0"/>
<organism evidence="1 2">
    <name type="scientific">Candidatus Acidianus copahuensis</name>
    <dbReference type="NCBI Taxonomy" id="1160895"/>
    <lineage>
        <taxon>Archaea</taxon>
        <taxon>Thermoproteota</taxon>
        <taxon>Thermoprotei</taxon>
        <taxon>Sulfolobales</taxon>
        <taxon>Sulfolobaceae</taxon>
        <taxon>Acidianus</taxon>
    </lineage>
</organism>
<comment type="caution">
    <text evidence="1">The sequence shown here is derived from an EMBL/GenBank/DDBJ whole genome shotgun (WGS) entry which is preliminary data.</text>
</comment>
<dbReference type="InterPro" id="IPR029052">
    <property type="entry name" value="Metallo-depent_PP-like"/>
</dbReference>
<accession>A0A031LPK0</accession>
<sequence>MGLFNWGKSGSGKQLRILFASDLHGSDVVFRKFLNAGKMYKADVLIIGGDVAGKALIPILELGGGKYQVDDKVVGSEGLEEYKKKFRSSGIYYTIVDKKEVDELSSDKEKLDNAFKDAMIERLREWIRLADERYKGSGMHIYTNLGNDDPTYLFDVIKESDVMRTVEGEIIDIGGYEMISFGYVNPTPWNTHREMKEEELGLNLKKMAEKISEPSRSIFNFHAPPYGTNLDNAPLLDSTLKPVVKGGEIVMTHVGSSSVKEITKEFSPLLGIHGHIHESRGFDKIGKTLVLNPGSEFGEGILHSSLIILEDNKVKAHQFIIG</sequence>
<dbReference type="CDD" id="cd00838">
    <property type="entry name" value="MPP_superfamily"/>
    <property type="match status" value="1"/>
</dbReference>
<evidence type="ECO:0000313" key="2">
    <source>
        <dbReference type="Proteomes" id="UP000024332"/>
    </source>
</evidence>
<dbReference type="STRING" id="1160895.CM19_04235"/>
<evidence type="ECO:0000313" key="1">
    <source>
        <dbReference type="EMBL" id="EZQ10312.1"/>
    </source>
</evidence>
<reference evidence="1 2" key="1">
    <citation type="submission" date="2014-03" db="EMBL/GenBank/DDBJ databases">
        <title>Draft genome sequence of the novel thermoacidophilic archaea Acidianus copahuensis ALE1 strain, isolated from Copahue volcanic area in Neuquen Argentina.</title>
        <authorList>
            <person name="Urbieta M.S."/>
            <person name="Rascovan N."/>
            <person name="Castro C."/>
            <person name="Revale S."/>
            <person name="Giaveno M.A."/>
            <person name="Vazquez M.P."/>
            <person name="Donati E.R."/>
        </authorList>
    </citation>
    <scope>NUCLEOTIDE SEQUENCE [LARGE SCALE GENOMIC DNA]</scope>
    <source>
        <strain evidence="1 2">ALE1</strain>
    </source>
</reference>